<dbReference type="Proteomes" id="UP000053611">
    <property type="component" value="Unassembled WGS sequence"/>
</dbReference>
<dbReference type="GeneID" id="28988059"/>
<reference evidence="3 4" key="1">
    <citation type="submission" date="2015-03" db="EMBL/GenBank/DDBJ databases">
        <title>Genomics and transcriptomics of the oil-accumulating basidiomycete yeast T. oleaginosus allow insights into substrate utilization and the diverse evolutionary trajectories of mating systems in fungi.</title>
        <authorList>
            <consortium name="DOE Joint Genome Institute"/>
            <person name="Kourist R."/>
            <person name="Kracht O."/>
            <person name="Bracharz F."/>
            <person name="Lipzen A."/>
            <person name="Nolan M."/>
            <person name="Ohm R."/>
            <person name="Grigoriev I."/>
            <person name="Sun S."/>
            <person name="Heitman J."/>
            <person name="Bruck T."/>
            <person name="Nowrousian M."/>
        </authorList>
    </citation>
    <scope>NUCLEOTIDE SEQUENCE [LARGE SCALE GENOMIC DNA]</scope>
    <source>
        <strain evidence="3 4">IBC0246</strain>
    </source>
</reference>
<sequence length="106" mass="11793">MFRPLLAAARATARSVPRSAAPQRSALEALRRPLSSSSRQRVEYRRFDNRSSGQPSSGNVMNYMRRRVGGDRGMVLYGIMIGGGAIYYVAQCVTAVRGRVREAREE</sequence>
<keyword evidence="2" id="KW-0812">Transmembrane</keyword>
<evidence type="ECO:0000313" key="4">
    <source>
        <dbReference type="Proteomes" id="UP000053611"/>
    </source>
</evidence>
<evidence type="ECO:0000256" key="1">
    <source>
        <dbReference type="SAM" id="MobiDB-lite"/>
    </source>
</evidence>
<dbReference type="AlphaFoldDB" id="A0A0J0XN54"/>
<feature type="region of interest" description="Disordered" evidence="1">
    <location>
        <begin position="1"/>
        <end position="63"/>
    </location>
</feature>
<feature type="compositionally biased region" description="Polar residues" evidence="1">
    <location>
        <begin position="50"/>
        <end position="60"/>
    </location>
</feature>
<accession>A0A0J0XN54</accession>
<name>A0A0J0XN54_9TREE</name>
<keyword evidence="4" id="KW-1185">Reference proteome</keyword>
<dbReference type="EMBL" id="KQ087204">
    <property type="protein sequence ID" value="KLT42556.1"/>
    <property type="molecule type" value="Genomic_DNA"/>
</dbReference>
<dbReference type="RefSeq" id="XP_018279047.1">
    <property type="nucleotide sequence ID" value="XM_018427456.1"/>
</dbReference>
<keyword evidence="2" id="KW-0472">Membrane</keyword>
<proteinExistence type="predicted"/>
<evidence type="ECO:0000256" key="2">
    <source>
        <dbReference type="SAM" id="Phobius"/>
    </source>
</evidence>
<evidence type="ECO:0000313" key="3">
    <source>
        <dbReference type="EMBL" id="KLT42556.1"/>
    </source>
</evidence>
<protein>
    <submittedName>
        <fullName evidence="3">Uncharacterized protein</fullName>
    </submittedName>
</protein>
<gene>
    <name evidence="3" type="ORF">CC85DRAFT_83705</name>
</gene>
<organism evidence="3 4">
    <name type="scientific">Cutaneotrichosporon oleaginosum</name>
    <dbReference type="NCBI Taxonomy" id="879819"/>
    <lineage>
        <taxon>Eukaryota</taxon>
        <taxon>Fungi</taxon>
        <taxon>Dikarya</taxon>
        <taxon>Basidiomycota</taxon>
        <taxon>Agaricomycotina</taxon>
        <taxon>Tremellomycetes</taxon>
        <taxon>Trichosporonales</taxon>
        <taxon>Trichosporonaceae</taxon>
        <taxon>Cutaneotrichosporon</taxon>
    </lineage>
</organism>
<keyword evidence="2" id="KW-1133">Transmembrane helix</keyword>
<feature type="transmembrane region" description="Helical" evidence="2">
    <location>
        <begin position="74"/>
        <end position="96"/>
    </location>
</feature>
<feature type="compositionally biased region" description="Low complexity" evidence="1">
    <location>
        <begin position="1"/>
        <end position="39"/>
    </location>
</feature>
<feature type="compositionally biased region" description="Basic and acidic residues" evidence="1">
    <location>
        <begin position="40"/>
        <end position="49"/>
    </location>
</feature>